<feature type="transmembrane region" description="Helical" evidence="6">
    <location>
        <begin position="182"/>
        <end position="200"/>
    </location>
</feature>
<dbReference type="InterPro" id="IPR051533">
    <property type="entry name" value="WaaL-like"/>
</dbReference>
<dbReference type="AlphaFoldDB" id="A0A413VH81"/>
<gene>
    <name evidence="8" type="ORF">DW888_16360</name>
</gene>
<proteinExistence type="predicted"/>
<keyword evidence="2 6" id="KW-0812">Transmembrane</keyword>
<feature type="transmembrane region" description="Helical" evidence="6">
    <location>
        <begin position="12"/>
        <end position="30"/>
    </location>
</feature>
<feature type="transmembrane region" description="Helical" evidence="6">
    <location>
        <begin position="114"/>
        <end position="133"/>
    </location>
</feature>
<evidence type="ECO:0000256" key="4">
    <source>
        <dbReference type="ARBA" id="ARBA00023136"/>
    </source>
</evidence>
<feature type="repeat" description="TPR" evidence="5">
    <location>
        <begin position="465"/>
        <end position="498"/>
    </location>
</feature>
<dbReference type="PANTHER" id="PTHR37422:SF13">
    <property type="entry name" value="LIPOPOLYSACCHARIDE BIOSYNTHESIS PROTEIN PA4999-RELATED"/>
    <property type="match status" value="1"/>
</dbReference>
<dbReference type="Gene3D" id="1.25.40.10">
    <property type="entry name" value="Tetratricopeptide repeat domain"/>
    <property type="match status" value="1"/>
</dbReference>
<feature type="transmembrane region" description="Helical" evidence="6">
    <location>
        <begin position="36"/>
        <end position="53"/>
    </location>
</feature>
<evidence type="ECO:0000256" key="3">
    <source>
        <dbReference type="ARBA" id="ARBA00022989"/>
    </source>
</evidence>
<dbReference type="PANTHER" id="PTHR37422">
    <property type="entry name" value="TEICHURONIC ACID BIOSYNTHESIS PROTEIN TUAE"/>
    <property type="match status" value="1"/>
</dbReference>
<feature type="domain" description="O-antigen ligase-related" evidence="7">
    <location>
        <begin position="192"/>
        <end position="331"/>
    </location>
</feature>
<comment type="caution">
    <text evidence="8">The sequence shown here is derived from an EMBL/GenBank/DDBJ whole genome shotgun (WGS) entry which is preliminary data.</text>
</comment>
<dbReference type="InterPro" id="IPR019734">
    <property type="entry name" value="TPR_rpt"/>
</dbReference>
<evidence type="ECO:0000256" key="6">
    <source>
        <dbReference type="SAM" id="Phobius"/>
    </source>
</evidence>
<dbReference type="EMBL" id="QSGO01000017">
    <property type="protein sequence ID" value="RHB32894.1"/>
    <property type="molecule type" value="Genomic_DNA"/>
</dbReference>
<feature type="transmembrane region" description="Helical" evidence="6">
    <location>
        <begin position="60"/>
        <end position="79"/>
    </location>
</feature>
<evidence type="ECO:0000256" key="2">
    <source>
        <dbReference type="ARBA" id="ARBA00022692"/>
    </source>
</evidence>
<organism evidence="8 9">
    <name type="scientific">Bacteroides nordii</name>
    <dbReference type="NCBI Taxonomy" id="291645"/>
    <lineage>
        <taxon>Bacteria</taxon>
        <taxon>Pseudomonadati</taxon>
        <taxon>Bacteroidota</taxon>
        <taxon>Bacteroidia</taxon>
        <taxon>Bacteroidales</taxon>
        <taxon>Bacteroidaceae</taxon>
        <taxon>Bacteroides</taxon>
    </lineage>
</organism>
<keyword evidence="3 6" id="KW-1133">Transmembrane helix</keyword>
<keyword evidence="5" id="KW-0802">TPR repeat</keyword>
<dbReference type="Proteomes" id="UP000284379">
    <property type="component" value="Unassembled WGS sequence"/>
</dbReference>
<feature type="transmembrane region" description="Helical" evidence="6">
    <location>
        <begin position="91"/>
        <end position="107"/>
    </location>
</feature>
<feature type="transmembrane region" description="Helical" evidence="6">
    <location>
        <begin position="350"/>
        <end position="377"/>
    </location>
</feature>
<protein>
    <recommendedName>
        <fullName evidence="7">O-antigen ligase-related domain-containing protein</fullName>
    </recommendedName>
</protein>
<feature type="transmembrane region" description="Helical" evidence="6">
    <location>
        <begin position="145"/>
        <end position="170"/>
    </location>
</feature>
<evidence type="ECO:0000259" key="7">
    <source>
        <dbReference type="Pfam" id="PF04932"/>
    </source>
</evidence>
<keyword evidence="4 6" id="KW-0472">Membrane</keyword>
<feature type="transmembrane region" description="Helical" evidence="6">
    <location>
        <begin position="231"/>
        <end position="249"/>
    </location>
</feature>
<comment type="subcellular location">
    <subcellularLocation>
        <location evidence="1">Membrane</location>
        <topology evidence="1">Multi-pass membrane protein</topology>
    </subcellularLocation>
</comment>
<evidence type="ECO:0000313" key="9">
    <source>
        <dbReference type="Proteomes" id="UP000284379"/>
    </source>
</evidence>
<feature type="transmembrane region" description="Helical" evidence="6">
    <location>
        <begin position="322"/>
        <end position="338"/>
    </location>
</feature>
<reference evidence="8 9" key="1">
    <citation type="submission" date="2018-08" db="EMBL/GenBank/DDBJ databases">
        <title>A genome reference for cultivated species of the human gut microbiota.</title>
        <authorList>
            <person name="Zou Y."/>
            <person name="Xue W."/>
            <person name="Luo G."/>
        </authorList>
    </citation>
    <scope>NUCLEOTIDE SEQUENCE [LARGE SCALE GENOMIC DNA]</scope>
    <source>
        <strain evidence="8 9">AM40-30BH</strain>
    </source>
</reference>
<evidence type="ECO:0000313" key="8">
    <source>
        <dbReference type="EMBL" id="RHB32894.1"/>
    </source>
</evidence>
<feature type="transmembrane region" description="Helical" evidence="6">
    <location>
        <begin position="397"/>
        <end position="415"/>
    </location>
</feature>
<dbReference type="InterPro" id="IPR007016">
    <property type="entry name" value="O-antigen_ligase-rel_domated"/>
</dbReference>
<dbReference type="SMART" id="SM00028">
    <property type="entry name" value="TPR"/>
    <property type="match status" value="2"/>
</dbReference>
<dbReference type="InterPro" id="IPR011990">
    <property type="entry name" value="TPR-like_helical_dom_sf"/>
</dbReference>
<dbReference type="PROSITE" id="PS50005">
    <property type="entry name" value="TPR"/>
    <property type="match status" value="1"/>
</dbReference>
<accession>A0A413VH81</accession>
<name>A0A413VH81_9BACE</name>
<evidence type="ECO:0000256" key="5">
    <source>
        <dbReference type="PROSITE-ProRule" id="PRU00339"/>
    </source>
</evidence>
<dbReference type="Pfam" id="PF04932">
    <property type="entry name" value="Wzy_C"/>
    <property type="match status" value="1"/>
</dbReference>
<evidence type="ECO:0000256" key="1">
    <source>
        <dbReference type="ARBA" id="ARBA00004141"/>
    </source>
</evidence>
<dbReference type="GO" id="GO:0016020">
    <property type="term" value="C:membrane"/>
    <property type="evidence" value="ECO:0007669"/>
    <property type="project" value="UniProtKB-SubCell"/>
</dbReference>
<sequence length="550" mass="63230">MAFKFVDIKWLLAGIIFLLLPFFTSFRHLIEENHYIMLLGGCFILVCATLSINRSEWISLSMTDILVLLFGGWILMTTFLWNERRISDENIVLWIVAGVFYISGRIYGPSSQRIWIYIVIALGGFIQSIYGWLQYIEWLPSNHLYFSVTGGFFNPAHLGVYTGLAIWAFFFLMKAVYNQKRWSLFGGLLLAALPVTMLFIIIQSRASWVALFLSFIGFYYFCKRRKIRFQSFLYSLLVITLLAVPLYNLKKDSAAGRLFIWRVSSELINEAPLTGKGADSFPAGYMLAQASYFKENPNSEHTNRATSNIHAFNEPLRICCEYGIIGLLIFLILFVALFTSRSDCYIRAMLLYLCVFSCFSYVGEVSSLLIMVAFLLGVTSGSGKKKIKGCACRYRNFLRTGMISFACLMAVWACWRYQRVLSGYVFAKQYNRSYILNNAHYLYKNGQYTEALPFLQRGAELLPSPDLYIDLGNCLMYLERYTEAEKVISTAIYMVPGHILPHYYLFRFYVETGNDEKAKALGEKILISEYKLEGSVAMEVKHYVRKYLGK</sequence>
<dbReference type="SUPFAM" id="SSF48452">
    <property type="entry name" value="TPR-like"/>
    <property type="match status" value="1"/>
</dbReference>